<evidence type="ECO:0000313" key="3">
    <source>
        <dbReference type="Proteomes" id="UP000807353"/>
    </source>
</evidence>
<evidence type="ECO:0000313" key="2">
    <source>
        <dbReference type="EMBL" id="KAF9458382.1"/>
    </source>
</evidence>
<keyword evidence="1" id="KW-0472">Membrane</keyword>
<feature type="transmembrane region" description="Helical" evidence="1">
    <location>
        <begin position="12"/>
        <end position="30"/>
    </location>
</feature>
<organism evidence="2 3">
    <name type="scientific">Collybia nuda</name>
    <dbReference type="NCBI Taxonomy" id="64659"/>
    <lineage>
        <taxon>Eukaryota</taxon>
        <taxon>Fungi</taxon>
        <taxon>Dikarya</taxon>
        <taxon>Basidiomycota</taxon>
        <taxon>Agaricomycotina</taxon>
        <taxon>Agaricomycetes</taxon>
        <taxon>Agaricomycetidae</taxon>
        <taxon>Agaricales</taxon>
        <taxon>Tricholomatineae</taxon>
        <taxon>Clitocybaceae</taxon>
        <taxon>Collybia</taxon>
    </lineage>
</organism>
<proteinExistence type="predicted"/>
<feature type="transmembrane region" description="Helical" evidence="1">
    <location>
        <begin position="65"/>
        <end position="88"/>
    </location>
</feature>
<name>A0A9P5XXH4_9AGAR</name>
<keyword evidence="1" id="KW-0812">Transmembrane</keyword>
<sequence length="89" mass="10039">MSKKLFAELIQVVMSRPFLVIPFISSFSVAPLGLRMIIPFVVFLRIPFISPLVIVIVFRIRISFIIPFVVFGITTMVVVGRFGVPIVFP</sequence>
<dbReference type="Proteomes" id="UP000807353">
    <property type="component" value="Unassembled WGS sequence"/>
</dbReference>
<keyword evidence="3" id="KW-1185">Reference proteome</keyword>
<dbReference type="EMBL" id="MU150342">
    <property type="protein sequence ID" value="KAF9458382.1"/>
    <property type="molecule type" value="Genomic_DNA"/>
</dbReference>
<protein>
    <submittedName>
        <fullName evidence="2">Uncharacterized protein</fullName>
    </submittedName>
</protein>
<gene>
    <name evidence="2" type="ORF">BDZ94DRAFT_1270791</name>
</gene>
<reference evidence="2" key="1">
    <citation type="submission" date="2020-11" db="EMBL/GenBank/DDBJ databases">
        <authorList>
            <consortium name="DOE Joint Genome Institute"/>
            <person name="Ahrendt S."/>
            <person name="Riley R."/>
            <person name="Andreopoulos W."/>
            <person name="Labutti K."/>
            <person name="Pangilinan J."/>
            <person name="Ruiz-Duenas F.J."/>
            <person name="Barrasa J.M."/>
            <person name="Sanchez-Garcia M."/>
            <person name="Camarero S."/>
            <person name="Miyauchi S."/>
            <person name="Serrano A."/>
            <person name="Linde D."/>
            <person name="Babiker R."/>
            <person name="Drula E."/>
            <person name="Ayuso-Fernandez I."/>
            <person name="Pacheco R."/>
            <person name="Padilla G."/>
            <person name="Ferreira P."/>
            <person name="Barriuso J."/>
            <person name="Kellner H."/>
            <person name="Castanera R."/>
            <person name="Alfaro M."/>
            <person name="Ramirez L."/>
            <person name="Pisabarro A.G."/>
            <person name="Kuo A."/>
            <person name="Tritt A."/>
            <person name="Lipzen A."/>
            <person name="He G."/>
            <person name="Yan M."/>
            <person name="Ng V."/>
            <person name="Cullen D."/>
            <person name="Martin F."/>
            <person name="Rosso M.-N."/>
            <person name="Henrissat B."/>
            <person name="Hibbett D."/>
            <person name="Martinez A.T."/>
            <person name="Grigoriev I.V."/>
        </authorList>
    </citation>
    <scope>NUCLEOTIDE SEQUENCE</scope>
    <source>
        <strain evidence="2">CBS 247.69</strain>
    </source>
</reference>
<accession>A0A9P5XXH4</accession>
<comment type="caution">
    <text evidence="2">The sequence shown here is derived from an EMBL/GenBank/DDBJ whole genome shotgun (WGS) entry which is preliminary data.</text>
</comment>
<keyword evidence="1" id="KW-1133">Transmembrane helix</keyword>
<feature type="transmembrane region" description="Helical" evidence="1">
    <location>
        <begin position="36"/>
        <end position="58"/>
    </location>
</feature>
<dbReference type="AlphaFoldDB" id="A0A9P5XXH4"/>
<evidence type="ECO:0000256" key="1">
    <source>
        <dbReference type="SAM" id="Phobius"/>
    </source>
</evidence>